<reference evidence="3" key="1">
    <citation type="journal article" date="2019" name="Int. J. Syst. Evol. Microbiol.">
        <title>The Global Catalogue of Microorganisms (GCM) 10K type strain sequencing project: providing services to taxonomists for standard genome sequencing and annotation.</title>
        <authorList>
            <consortium name="The Broad Institute Genomics Platform"/>
            <consortium name="The Broad Institute Genome Sequencing Center for Infectious Disease"/>
            <person name="Wu L."/>
            <person name="Ma J."/>
        </authorList>
    </citation>
    <scope>NUCLEOTIDE SEQUENCE [LARGE SCALE GENOMIC DNA]</scope>
    <source>
        <strain evidence="3">CGMCC 1.16226</strain>
    </source>
</reference>
<keyword evidence="3" id="KW-1185">Reference proteome</keyword>
<dbReference type="EMBL" id="JBHUGY010000014">
    <property type="protein sequence ID" value="MFD2052832.1"/>
    <property type="molecule type" value="Genomic_DNA"/>
</dbReference>
<dbReference type="PANTHER" id="PTHR43798:SF33">
    <property type="entry name" value="HYDROLASE, PUTATIVE (AFU_ORTHOLOGUE AFUA_2G14860)-RELATED"/>
    <property type="match status" value="1"/>
</dbReference>
<dbReference type="GO" id="GO:0016787">
    <property type="term" value="F:hydrolase activity"/>
    <property type="evidence" value="ECO:0007669"/>
    <property type="project" value="UniProtKB-KW"/>
</dbReference>
<protein>
    <submittedName>
        <fullName evidence="2">Alpha/beta fold hydrolase</fullName>
    </submittedName>
</protein>
<dbReference type="Proteomes" id="UP001597349">
    <property type="component" value="Unassembled WGS sequence"/>
</dbReference>
<dbReference type="Gene3D" id="3.40.50.1820">
    <property type="entry name" value="alpha/beta hydrolase"/>
    <property type="match status" value="1"/>
</dbReference>
<keyword evidence="2" id="KW-0378">Hydrolase</keyword>
<dbReference type="InterPro" id="IPR050266">
    <property type="entry name" value="AB_hydrolase_sf"/>
</dbReference>
<gene>
    <name evidence="2" type="ORF">ACFSQT_06825</name>
</gene>
<accession>A0ABW4WBX5</accession>
<evidence type="ECO:0000313" key="2">
    <source>
        <dbReference type="EMBL" id="MFD2052832.1"/>
    </source>
</evidence>
<dbReference type="InterPro" id="IPR000073">
    <property type="entry name" value="AB_hydrolase_1"/>
</dbReference>
<dbReference type="PANTHER" id="PTHR43798">
    <property type="entry name" value="MONOACYLGLYCEROL LIPASE"/>
    <property type="match status" value="1"/>
</dbReference>
<dbReference type="PRINTS" id="PR00111">
    <property type="entry name" value="ABHYDROLASE"/>
</dbReference>
<dbReference type="Pfam" id="PF00561">
    <property type="entry name" value="Abhydrolase_1"/>
    <property type="match status" value="1"/>
</dbReference>
<dbReference type="InterPro" id="IPR029058">
    <property type="entry name" value="AB_hydrolase_fold"/>
</dbReference>
<feature type="domain" description="AB hydrolase-1" evidence="1">
    <location>
        <begin position="26"/>
        <end position="280"/>
    </location>
</feature>
<evidence type="ECO:0000313" key="3">
    <source>
        <dbReference type="Proteomes" id="UP001597349"/>
    </source>
</evidence>
<dbReference type="RefSeq" id="WP_379017708.1">
    <property type="nucleotide sequence ID" value="NZ_JBHUGY010000014.1"/>
</dbReference>
<proteinExistence type="predicted"/>
<organism evidence="2 3">
    <name type="scientific">Mesorhizobium calcicola</name>
    <dbReference type="NCBI Taxonomy" id="1300310"/>
    <lineage>
        <taxon>Bacteria</taxon>
        <taxon>Pseudomonadati</taxon>
        <taxon>Pseudomonadota</taxon>
        <taxon>Alphaproteobacteria</taxon>
        <taxon>Hyphomicrobiales</taxon>
        <taxon>Phyllobacteriaceae</taxon>
        <taxon>Mesorhizobium</taxon>
    </lineage>
</organism>
<name>A0ABW4WBX5_9HYPH</name>
<evidence type="ECO:0000259" key="1">
    <source>
        <dbReference type="Pfam" id="PF00561"/>
    </source>
</evidence>
<dbReference type="PRINTS" id="PR00412">
    <property type="entry name" value="EPOXHYDRLASE"/>
</dbReference>
<dbReference type="SUPFAM" id="SSF53474">
    <property type="entry name" value="alpha/beta-Hydrolases"/>
    <property type="match status" value="1"/>
</dbReference>
<dbReference type="InterPro" id="IPR000639">
    <property type="entry name" value="Epox_hydrolase-like"/>
</dbReference>
<sequence>MFDSFQTLEVGTGDTSLFVRCAGSGPAVLLVHGFPQTHLMWRDVAPALTDRFSVVCADLRGYGASSCPASNRDHAPYAKRAMAADMVALMGKLGFSRFMVAGHDRGGRVAYRMALDHPDSVEKLAVLDIIPTADAWDRADARLALGYWPWSLLAQPEPLPEKILAGAAEAIIDNALSGWGSSPSVFPAGVRQAYVDALRDPAHIHAICEEYRAAATLDREHDHSDKAAGRRIRCPVLALWSGQGALQDWYAGEGGPLALWRGWADDVRGQAVPGGHFFPEEAPAQTAKALASFFGERGQAAQGFLARG</sequence>
<comment type="caution">
    <text evidence="2">The sequence shown here is derived from an EMBL/GenBank/DDBJ whole genome shotgun (WGS) entry which is preliminary data.</text>
</comment>